<feature type="transmembrane region" description="Helical" evidence="1">
    <location>
        <begin position="28"/>
        <end position="50"/>
    </location>
</feature>
<proteinExistence type="predicted"/>
<name>A0A6C0LAI9_9ZZZZ</name>
<accession>A0A6C0LAI9</accession>
<reference evidence="2" key="1">
    <citation type="journal article" date="2020" name="Nature">
        <title>Giant virus diversity and host interactions through global metagenomics.</title>
        <authorList>
            <person name="Schulz F."/>
            <person name="Roux S."/>
            <person name="Paez-Espino D."/>
            <person name="Jungbluth S."/>
            <person name="Walsh D.A."/>
            <person name="Denef V.J."/>
            <person name="McMahon K.D."/>
            <person name="Konstantinidis K.T."/>
            <person name="Eloe-Fadrosh E.A."/>
            <person name="Kyrpides N.C."/>
            <person name="Woyke T."/>
        </authorList>
    </citation>
    <scope>NUCLEOTIDE SEQUENCE</scope>
    <source>
        <strain evidence="2">GVMAG-M-3300027770-17</strain>
    </source>
</reference>
<sequence>MIVYVAIGVSLITFIIYALDRRSKQEPLDWFVATKLSFFGGLIASGVAYVSTSSTTDLKDLVSEIKPEIPIVQEMFVGVPSF</sequence>
<protein>
    <submittedName>
        <fullName evidence="2">Uncharacterized protein</fullName>
    </submittedName>
</protein>
<keyword evidence="1" id="KW-0472">Membrane</keyword>
<keyword evidence="1" id="KW-0812">Transmembrane</keyword>
<evidence type="ECO:0000256" key="1">
    <source>
        <dbReference type="SAM" id="Phobius"/>
    </source>
</evidence>
<keyword evidence="1" id="KW-1133">Transmembrane helix</keyword>
<organism evidence="2">
    <name type="scientific">viral metagenome</name>
    <dbReference type="NCBI Taxonomy" id="1070528"/>
    <lineage>
        <taxon>unclassified sequences</taxon>
        <taxon>metagenomes</taxon>
        <taxon>organismal metagenomes</taxon>
    </lineage>
</organism>
<dbReference type="AlphaFoldDB" id="A0A6C0LAI9"/>
<dbReference type="EMBL" id="MN740468">
    <property type="protein sequence ID" value="QHU27989.1"/>
    <property type="molecule type" value="Genomic_DNA"/>
</dbReference>
<evidence type="ECO:0000313" key="2">
    <source>
        <dbReference type="EMBL" id="QHU27989.1"/>
    </source>
</evidence>